<organism evidence="1 2">
    <name type="scientific">Rubroshorea leprosula</name>
    <dbReference type="NCBI Taxonomy" id="152421"/>
    <lineage>
        <taxon>Eukaryota</taxon>
        <taxon>Viridiplantae</taxon>
        <taxon>Streptophyta</taxon>
        <taxon>Embryophyta</taxon>
        <taxon>Tracheophyta</taxon>
        <taxon>Spermatophyta</taxon>
        <taxon>Magnoliopsida</taxon>
        <taxon>eudicotyledons</taxon>
        <taxon>Gunneridae</taxon>
        <taxon>Pentapetalae</taxon>
        <taxon>rosids</taxon>
        <taxon>malvids</taxon>
        <taxon>Malvales</taxon>
        <taxon>Dipterocarpaceae</taxon>
        <taxon>Rubroshorea</taxon>
    </lineage>
</organism>
<name>A0AAV5HWJ3_9ROSI</name>
<keyword evidence="2" id="KW-1185">Reference proteome</keyword>
<comment type="caution">
    <text evidence="1">The sequence shown here is derived from an EMBL/GenBank/DDBJ whole genome shotgun (WGS) entry which is preliminary data.</text>
</comment>
<evidence type="ECO:0000313" key="2">
    <source>
        <dbReference type="Proteomes" id="UP001054252"/>
    </source>
</evidence>
<reference evidence="1 2" key="1">
    <citation type="journal article" date="2021" name="Commun. Biol.">
        <title>The genome of Shorea leprosula (Dipterocarpaceae) highlights the ecological relevance of drought in aseasonal tropical rainforests.</title>
        <authorList>
            <person name="Ng K.K.S."/>
            <person name="Kobayashi M.J."/>
            <person name="Fawcett J.A."/>
            <person name="Hatakeyama M."/>
            <person name="Paape T."/>
            <person name="Ng C.H."/>
            <person name="Ang C.C."/>
            <person name="Tnah L.H."/>
            <person name="Lee C.T."/>
            <person name="Nishiyama T."/>
            <person name="Sese J."/>
            <person name="O'Brien M.J."/>
            <person name="Copetti D."/>
            <person name="Mohd Noor M.I."/>
            <person name="Ong R.C."/>
            <person name="Putra M."/>
            <person name="Sireger I.Z."/>
            <person name="Indrioko S."/>
            <person name="Kosugi Y."/>
            <person name="Izuno A."/>
            <person name="Isagi Y."/>
            <person name="Lee S.L."/>
            <person name="Shimizu K.K."/>
        </authorList>
    </citation>
    <scope>NUCLEOTIDE SEQUENCE [LARGE SCALE GENOMIC DNA]</scope>
    <source>
        <strain evidence="1">214</strain>
    </source>
</reference>
<dbReference type="PANTHER" id="PTHR36763:SF1">
    <property type="entry name" value="EXPRESSED PROTEIN"/>
    <property type="match status" value="1"/>
</dbReference>
<sequence>MLKCMRKFHLDDQSAILEKLHQQMQEANFEMEASVLSSEQIQEVVRRRVSPLFTLR</sequence>
<dbReference type="EMBL" id="BPVZ01000007">
    <property type="protein sequence ID" value="GKU93248.1"/>
    <property type="molecule type" value="Genomic_DNA"/>
</dbReference>
<dbReference type="Proteomes" id="UP001054252">
    <property type="component" value="Unassembled WGS sequence"/>
</dbReference>
<proteinExistence type="predicted"/>
<evidence type="ECO:0000313" key="1">
    <source>
        <dbReference type="EMBL" id="GKU93248.1"/>
    </source>
</evidence>
<dbReference type="AlphaFoldDB" id="A0AAV5HWJ3"/>
<protein>
    <submittedName>
        <fullName evidence="1">Uncharacterized protein</fullName>
    </submittedName>
</protein>
<gene>
    <name evidence="1" type="ORF">SLEP1_g6856</name>
</gene>
<accession>A0AAV5HWJ3</accession>
<dbReference type="PANTHER" id="PTHR36763">
    <property type="entry name" value="EXPRESSED PROTEIN"/>
    <property type="match status" value="1"/>
</dbReference>